<evidence type="ECO:0000259" key="9">
    <source>
        <dbReference type="PROSITE" id="PS51437"/>
    </source>
</evidence>
<dbReference type="PANTHER" id="PTHR23335:SF1">
    <property type="entry name" value="CALMODULIN-BINDING TRANSCRIPTION ACTIVATOR, ISOFORM F"/>
    <property type="match status" value="1"/>
</dbReference>
<evidence type="ECO:0000256" key="4">
    <source>
        <dbReference type="ARBA" id="ARBA00023159"/>
    </source>
</evidence>
<feature type="region of interest" description="Disordered" evidence="8">
    <location>
        <begin position="593"/>
        <end position="637"/>
    </location>
</feature>
<dbReference type="InterPro" id="IPR002909">
    <property type="entry name" value="IPT_dom"/>
</dbReference>
<evidence type="ECO:0000313" key="10">
    <source>
        <dbReference type="Proteomes" id="UP000694941"/>
    </source>
</evidence>
<sequence>MFTHAYFRLPDKDRLELPETLQNLPRVENFSSYRHRWNTNEEIASILICFDKHESWLSKEVRIRPQSGTMLLYSRKRVRYRRDGYCWKKRKDGKTTREDHMKLKVQGMECIYGCYVHSAVLPTFHRRCYWLLENPDIVLVHYLNVPSADESKMVTSAALSQCAESKKWTKEELVSQLKPMFHTSEESDHFDTVTDSTVEGIVQQLMEKHQIETVLNSQQRNSRDRNISLKLAICPVTGKEKRSVQNNQAVIPRSTSGNVTSDRSTSKLAAQEDVPKFQPKVQKMGVITTRTGRPNSLKITSSYRSAQEKSTVATSTSSHFVSTSPTSVILSLSQIQGGGGLLILNNTGTVTGLGLTPAMDVTTPITGIDISPTHNTTTTITTLGTTSTLNTTTGVTALELTPSANNEAAVTCLEFTSVQNTTTDVTGLGLTPTQNTTAATELTLSSALNTTTVQSRLKLTPAQKTTTAGSGVRLAQSHSSTTVSELGLRTTNILSNFGQNSNITVPRAPLKTEPKSKTAFLGLQLGSKRSSDDNRTSKQHASNVSTPARFHNELPGRESFLNIVSPKLTTNSISLDSQDFLNSIAFFTPSSEAHPTGTVHHRGDQTVSSGKIASNRRKSKHEPQNVFLSSQESTTETFPKEMDIQTLGDVNNFDVTPMDISDSDLPISHIDDVFQYNSLHTLTDFNTLVSPNSKHTAGNGSSIITTASSSFPAFSCSSQMELPHHKHDHVVSINDYSPDWSYTEGGIKVLISGPWDSSSSLYTALFDGVNVPTTLVQNGVLRCFCPAHDAAVVNLQVACEGRVISNSVTFEYYKRIISTLTTDNFNVDDQVLELSLMERLKGMESRLSIQSEMLTLCSDLSVAESSTSDHLYADDPPGPDQKKISTRTV</sequence>
<dbReference type="InterPro" id="IPR014756">
    <property type="entry name" value="Ig_E-set"/>
</dbReference>
<keyword evidence="6" id="KW-0539">Nucleus</keyword>
<dbReference type="Pfam" id="PF01833">
    <property type="entry name" value="TIG"/>
    <property type="match status" value="1"/>
</dbReference>
<dbReference type="SMART" id="SM01076">
    <property type="entry name" value="CG-1"/>
    <property type="match status" value="1"/>
</dbReference>
<protein>
    <submittedName>
        <fullName evidence="11">Mucin-4-like</fullName>
    </submittedName>
</protein>
<evidence type="ECO:0000256" key="2">
    <source>
        <dbReference type="ARBA" id="ARBA00008267"/>
    </source>
</evidence>
<feature type="region of interest" description="Disordered" evidence="8">
    <location>
        <begin position="868"/>
        <end position="889"/>
    </location>
</feature>
<dbReference type="Gene3D" id="2.60.40.10">
    <property type="entry name" value="Immunoglobulins"/>
    <property type="match status" value="1"/>
</dbReference>
<keyword evidence="4" id="KW-0010">Activator</keyword>
<gene>
    <name evidence="11" type="primary">LOC106463581</name>
</gene>
<dbReference type="Pfam" id="PF03859">
    <property type="entry name" value="CG-1"/>
    <property type="match status" value="1"/>
</dbReference>
<feature type="compositionally biased region" description="Polar residues" evidence="8">
    <location>
        <begin position="626"/>
        <end position="637"/>
    </location>
</feature>
<reference evidence="11" key="1">
    <citation type="submission" date="2025-08" db="UniProtKB">
        <authorList>
            <consortium name="RefSeq"/>
        </authorList>
    </citation>
    <scope>IDENTIFICATION</scope>
    <source>
        <tissue evidence="11">Muscle</tissue>
    </source>
</reference>
<organism evidence="10 11">
    <name type="scientific">Limulus polyphemus</name>
    <name type="common">Atlantic horseshoe crab</name>
    <dbReference type="NCBI Taxonomy" id="6850"/>
    <lineage>
        <taxon>Eukaryota</taxon>
        <taxon>Metazoa</taxon>
        <taxon>Ecdysozoa</taxon>
        <taxon>Arthropoda</taxon>
        <taxon>Chelicerata</taxon>
        <taxon>Merostomata</taxon>
        <taxon>Xiphosura</taxon>
        <taxon>Limulidae</taxon>
        <taxon>Limulus</taxon>
    </lineage>
</organism>
<dbReference type="RefSeq" id="XP_013779082.2">
    <property type="nucleotide sequence ID" value="XM_013923628.2"/>
</dbReference>
<dbReference type="GeneID" id="106463581"/>
<dbReference type="InterPro" id="IPR013783">
    <property type="entry name" value="Ig-like_fold"/>
</dbReference>
<keyword evidence="5" id="KW-0804">Transcription</keyword>
<keyword evidence="3" id="KW-0040">ANK repeat</keyword>
<evidence type="ECO:0000256" key="6">
    <source>
        <dbReference type="ARBA" id="ARBA00023242"/>
    </source>
</evidence>
<keyword evidence="10" id="KW-1185">Reference proteome</keyword>
<comment type="subunit">
    <text evidence="7">May interact with calmodulin.</text>
</comment>
<dbReference type="InterPro" id="IPR005559">
    <property type="entry name" value="CG-1_dom"/>
</dbReference>
<feature type="domain" description="CG-1" evidence="9">
    <location>
        <begin position="26"/>
        <end position="151"/>
    </location>
</feature>
<accession>A0ABM1BC81</accession>
<evidence type="ECO:0000313" key="11">
    <source>
        <dbReference type="RefSeq" id="XP_013779082.2"/>
    </source>
</evidence>
<proteinExistence type="inferred from homology"/>
<comment type="subcellular location">
    <subcellularLocation>
        <location evidence="1">Nucleus</location>
    </subcellularLocation>
</comment>
<dbReference type="SUPFAM" id="SSF81296">
    <property type="entry name" value="E set domains"/>
    <property type="match status" value="1"/>
</dbReference>
<dbReference type="PROSITE" id="PS51437">
    <property type="entry name" value="CG_1"/>
    <property type="match status" value="1"/>
</dbReference>
<dbReference type="PANTHER" id="PTHR23335">
    <property type="entry name" value="CALMODULIN-BINDING TRANSCRIPTION ACTIVATOR CAMTA"/>
    <property type="match status" value="1"/>
</dbReference>
<evidence type="ECO:0000256" key="7">
    <source>
        <dbReference type="ARBA" id="ARBA00029480"/>
    </source>
</evidence>
<evidence type="ECO:0000256" key="1">
    <source>
        <dbReference type="ARBA" id="ARBA00004123"/>
    </source>
</evidence>
<evidence type="ECO:0000256" key="3">
    <source>
        <dbReference type="ARBA" id="ARBA00023043"/>
    </source>
</evidence>
<comment type="similarity">
    <text evidence="2">Belongs to the CAMTA family.</text>
</comment>
<name>A0ABM1BC81_LIMPO</name>
<evidence type="ECO:0000256" key="5">
    <source>
        <dbReference type="ARBA" id="ARBA00023163"/>
    </source>
</evidence>
<evidence type="ECO:0000256" key="8">
    <source>
        <dbReference type="SAM" id="MobiDB-lite"/>
    </source>
</evidence>
<feature type="region of interest" description="Disordered" evidence="8">
    <location>
        <begin position="526"/>
        <end position="553"/>
    </location>
</feature>
<dbReference type="Proteomes" id="UP000694941">
    <property type="component" value="Unplaced"/>
</dbReference>